<dbReference type="Proteomes" id="UP000053719">
    <property type="component" value="Unassembled WGS sequence"/>
</dbReference>
<sequence length="39" mass="4605">MSLVMSLKARKKVLPKQVFKNYLNDVLTSIYFHQNTDSF</sequence>
<reference evidence="2" key="1">
    <citation type="submission" date="2015-10" db="EMBL/GenBank/DDBJ databases">
        <title>Draft Genome Sequences of 11 Lactococcus lactis subspecies cremoris strains.</title>
        <authorList>
            <person name="Wels M."/>
            <person name="Backus L."/>
            <person name="Boekhorst J."/>
            <person name="Dijkstra A."/>
            <person name="Beerthuizen M."/>
            <person name="Kelly W."/>
            <person name="Siezen R."/>
            <person name="Bachmann H."/>
            <person name="Van Hijum S."/>
        </authorList>
    </citation>
    <scope>NUCLEOTIDE SEQUENCE [LARGE SCALE GENOMIC DNA]</scope>
    <source>
        <strain evidence="2">M20</strain>
    </source>
</reference>
<evidence type="ECO:0008006" key="3">
    <source>
        <dbReference type="Google" id="ProtNLM"/>
    </source>
</evidence>
<evidence type="ECO:0000313" key="1">
    <source>
        <dbReference type="EMBL" id="KSU22886.1"/>
    </source>
</evidence>
<proteinExistence type="predicted"/>
<evidence type="ECO:0000313" key="2">
    <source>
        <dbReference type="Proteomes" id="UP000053719"/>
    </source>
</evidence>
<gene>
    <name evidence="1" type="ORF">M20_0427</name>
</gene>
<dbReference type="AlphaFoldDB" id="A0A0V8EAN5"/>
<dbReference type="EMBL" id="LKLU01000017">
    <property type="protein sequence ID" value="KSU22886.1"/>
    <property type="molecule type" value="Genomic_DNA"/>
</dbReference>
<name>A0A0V8EAN5_LACLL</name>
<accession>A0A0V8EAN5</accession>
<organism evidence="1 2">
    <name type="scientific">Lactococcus lactis subsp. lactis</name>
    <name type="common">Streptococcus lactis</name>
    <dbReference type="NCBI Taxonomy" id="1360"/>
    <lineage>
        <taxon>Bacteria</taxon>
        <taxon>Bacillati</taxon>
        <taxon>Bacillota</taxon>
        <taxon>Bacilli</taxon>
        <taxon>Lactobacillales</taxon>
        <taxon>Streptococcaceae</taxon>
        <taxon>Lactococcus</taxon>
    </lineage>
</organism>
<protein>
    <recommendedName>
        <fullName evidence="3">Transposase</fullName>
    </recommendedName>
</protein>
<comment type="caution">
    <text evidence="1">The sequence shown here is derived from an EMBL/GenBank/DDBJ whole genome shotgun (WGS) entry which is preliminary data.</text>
</comment>